<evidence type="ECO:0000313" key="2">
    <source>
        <dbReference type="Proteomes" id="UP000693981"/>
    </source>
</evidence>
<dbReference type="AlphaFoldDB" id="A0A8T1WEX7"/>
<evidence type="ECO:0008006" key="3">
    <source>
        <dbReference type="Google" id="ProtNLM"/>
    </source>
</evidence>
<organism evidence="1 2">
    <name type="scientific">Phytophthora boehmeriae</name>
    <dbReference type="NCBI Taxonomy" id="109152"/>
    <lineage>
        <taxon>Eukaryota</taxon>
        <taxon>Sar</taxon>
        <taxon>Stramenopiles</taxon>
        <taxon>Oomycota</taxon>
        <taxon>Peronosporomycetes</taxon>
        <taxon>Peronosporales</taxon>
        <taxon>Peronosporaceae</taxon>
        <taxon>Phytophthora</taxon>
    </lineage>
</organism>
<reference evidence="1" key="1">
    <citation type="submission" date="2021-02" db="EMBL/GenBank/DDBJ databases">
        <authorList>
            <person name="Palmer J.M."/>
        </authorList>
    </citation>
    <scope>NUCLEOTIDE SEQUENCE</scope>
    <source>
        <strain evidence="1">SCRP23</strain>
    </source>
</reference>
<sequence>MRRHVGLLRLLQEVPRVAAAPHVFSCASSVQCTPISAAPGRFLYTQRSQDEGVETLEPTISTLSAVPVTATAPIAESSLEESKTLRKRVMHPSSSYREALRAFNELRSRGEKLDENKYLSLLYKASREGRYKRVRECYKAFQEDERLEQVKRPLRSPSTWPKLSFAKLNMHRFVLWTLLDEDGELALAPFYQQEVVGKPNALSIHEADPLNFLLHMECQGRVGGEEQQGLRQRVEILLRSMEHIEYRTSYSAAHAFFRLILHRPDIFLKSAANRQNVEEQGAEVYGIKKYDAGAAGNLIIEYMDRFPYALALEPKRLSIAASAAAAAGQHDAAILLLEHAAKNRVPIDSGSFAHTVESAPNDACRMKAAGLYMHAKERDLVYTTQDADASIVNYLLLLAVFDGNFKHIMELLHEMQLYNNKISNRTVKALFNSIAKYRATIRRSLDPNNKIDMSQKLAECPTIADLFAKFPNVIPCTVYAFSEGIRYSLFGGDLDAALEIMRAALWTKDVKLRPEIYSQLLYPLLAGGQRGGDEANDVSVFDRLVVERSFDRQYPGKRSHLNSIILNICQANDDFSTMLVCLDRWQTQRHPALSRRAVQRVFDVISKQIQQLQEGGEEFPPSTDVIADGVKLSYLSILERYHGVIIWDAWTIGTAVIRSGMRGLQADVIALMAEADARDLVLDCAAYSVLLSVLEAADEPSAVIACAEKMKANGVWEKTANKYPQVQDVLDRAVVERGVSSPSDEEY</sequence>
<dbReference type="Proteomes" id="UP000693981">
    <property type="component" value="Unassembled WGS sequence"/>
</dbReference>
<keyword evidence="2" id="KW-1185">Reference proteome</keyword>
<comment type="caution">
    <text evidence="1">The sequence shown here is derived from an EMBL/GenBank/DDBJ whole genome shotgun (WGS) entry which is preliminary data.</text>
</comment>
<dbReference type="EMBL" id="JAGDFL010000332">
    <property type="protein sequence ID" value="KAG7392712.1"/>
    <property type="molecule type" value="Genomic_DNA"/>
</dbReference>
<evidence type="ECO:0000313" key="1">
    <source>
        <dbReference type="EMBL" id="KAG7392712.1"/>
    </source>
</evidence>
<protein>
    <recommendedName>
        <fullName evidence="3">Mitochondrial protein</fullName>
    </recommendedName>
</protein>
<dbReference type="OrthoDB" id="107303at2759"/>
<gene>
    <name evidence="1" type="ORF">PHYBOEH_006309</name>
</gene>
<accession>A0A8T1WEX7</accession>
<name>A0A8T1WEX7_9STRA</name>
<proteinExistence type="predicted"/>